<gene>
    <name evidence="8" type="ORF">E3983_07600</name>
</gene>
<dbReference type="GO" id="GO:0005886">
    <property type="term" value="C:plasma membrane"/>
    <property type="evidence" value="ECO:0007669"/>
    <property type="project" value="InterPro"/>
</dbReference>
<evidence type="ECO:0000256" key="2">
    <source>
        <dbReference type="ARBA" id="ARBA00022692"/>
    </source>
</evidence>
<evidence type="ECO:0000256" key="4">
    <source>
        <dbReference type="ARBA" id="ARBA00023136"/>
    </source>
</evidence>
<evidence type="ECO:0000313" key="9">
    <source>
        <dbReference type="Proteomes" id="UP000295517"/>
    </source>
</evidence>
<name>A0AAX1EGE9_9GAMM</name>
<evidence type="ECO:0000256" key="5">
    <source>
        <dbReference type="SAM" id="Coils"/>
    </source>
</evidence>
<evidence type="ECO:0000256" key="1">
    <source>
        <dbReference type="ARBA" id="ARBA00022475"/>
    </source>
</evidence>
<keyword evidence="5" id="KW-0175">Coiled coil</keyword>
<evidence type="ECO:0000259" key="7">
    <source>
        <dbReference type="Pfam" id="PF06305"/>
    </source>
</evidence>
<dbReference type="RefSeq" id="WP_135060477.1">
    <property type="nucleotide sequence ID" value="NZ_CP038254.1"/>
</dbReference>
<feature type="coiled-coil region" evidence="5">
    <location>
        <begin position="63"/>
        <end position="90"/>
    </location>
</feature>
<evidence type="ECO:0000256" key="3">
    <source>
        <dbReference type="ARBA" id="ARBA00022989"/>
    </source>
</evidence>
<dbReference type="EMBL" id="CP038254">
    <property type="protein sequence ID" value="QBR84236.1"/>
    <property type="molecule type" value="Genomic_DNA"/>
</dbReference>
<dbReference type="AlphaFoldDB" id="A0AAX1EGE9"/>
<keyword evidence="1" id="KW-1003">Cell membrane</keyword>
<keyword evidence="3 6" id="KW-1133">Transmembrane helix</keyword>
<evidence type="ECO:0000256" key="6">
    <source>
        <dbReference type="SAM" id="Phobius"/>
    </source>
</evidence>
<reference evidence="8 9" key="1">
    <citation type="submission" date="2019-03" db="EMBL/GenBank/DDBJ databases">
        <title>Diverse conjugative elements silence natural transformation in Legionella species.</title>
        <authorList>
            <person name="Durieux I."/>
            <person name="Ginevra C."/>
            <person name="Attaiech L."/>
            <person name="Picq K."/>
            <person name="Juan P.A."/>
            <person name="Jarraud S."/>
            <person name="Charpentier X."/>
        </authorList>
    </citation>
    <scope>NUCLEOTIDE SEQUENCE [LARGE SCALE GENOMIC DNA]</scope>
    <source>
        <strain evidence="8 9">HL-0427-4011</strain>
    </source>
</reference>
<evidence type="ECO:0000313" key="8">
    <source>
        <dbReference type="EMBL" id="QBR84236.1"/>
    </source>
</evidence>
<keyword evidence="4 6" id="KW-0472">Membrane</keyword>
<keyword evidence="2 6" id="KW-0812">Transmembrane</keyword>
<dbReference type="Pfam" id="PF06305">
    <property type="entry name" value="LapA_dom"/>
    <property type="match status" value="1"/>
</dbReference>
<organism evidence="8 9">
    <name type="scientific">Legionella israelensis</name>
    <dbReference type="NCBI Taxonomy" id="454"/>
    <lineage>
        <taxon>Bacteria</taxon>
        <taxon>Pseudomonadati</taxon>
        <taxon>Pseudomonadota</taxon>
        <taxon>Gammaproteobacteria</taxon>
        <taxon>Legionellales</taxon>
        <taxon>Legionellaceae</taxon>
        <taxon>Legionella</taxon>
    </lineage>
</organism>
<sequence length="96" mass="11380">MRLLMLLFYLVLIIFGVTFAALNASDVQVNFYVTTFKLPMSVLMVIVLGIGILIGFIIFLFRYWRLKREYWKLKNQLNLTEKEIKNLRAIPLKDQH</sequence>
<feature type="domain" description="Lipopolysaccharide assembly protein A" evidence="7">
    <location>
        <begin position="23"/>
        <end position="84"/>
    </location>
</feature>
<accession>A0AAX1EGE9</accession>
<dbReference type="Proteomes" id="UP000295517">
    <property type="component" value="Chromosome"/>
</dbReference>
<protein>
    <submittedName>
        <fullName evidence="8">LapA family protein</fullName>
    </submittedName>
</protein>
<feature type="transmembrane region" description="Helical" evidence="6">
    <location>
        <begin position="44"/>
        <end position="64"/>
    </location>
</feature>
<dbReference type="InterPro" id="IPR010445">
    <property type="entry name" value="LapA_dom"/>
</dbReference>
<proteinExistence type="predicted"/>